<dbReference type="EMBL" id="JAVHUY010000028">
    <property type="protein sequence ID" value="MDQ7908151.1"/>
    <property type="molecule type" value="Genomic_DNA"/>
</dbReference>
<evidence type="ECO:0000313" key="2">
    <source>
        <dbReference type="Proteomes" id="UP001230908"/>
    </source>
</evidence>
<comment type="caution">
    <text evidence="1">The sequence shown here is derived from an EMBL/GenBank/DDBJ whole genome shotgun (WGS) entry which is preliminary data.</text>
</comment>
<gene>
    <name evidence="1" type="ORF">RB614_26860</name>
</gene>
<keyword evidence="2" id="KW-1185">Reference proteome</keyword>
<proteinExistence type="predicted"/>
<organism evidence="1 2">
    <name type="scientific">Phytohabitans maris</name>
    <dbReference type="NCBI Taxonomy" id="3071409"/>
    <lineage>
        <taxon>Bacteria</taxon>
        <taxon>Bacillati</taxon>
        <taxon>Actinomycetota</taxon>
        <taxon>Actinomycetes</taxon>
        <taxon>Micromonosporales</taxon>
        <taxon>Micromonosporaceae</taxon>
    </lineage>
</organism>
<dbReference type="RefSeq" id="WP_308715418.1">
    <property type="nucleotide sequence ID" value="NZ_JAVHUY010000028.1"/>
</dbReference>
<sequence length="40" mass="4290">MSLPFPSPSDPAAGRAEVLLRYLDFFRDIVVELAGGPVGE</sequence>
<accession>A0ABU0ZNC5</accession>
<reference evidence="1 2" key="1">
    <citation type="submission" date="2023-08" db="EMBL/GenBank/DDBJ databases">
        <title>Phytohabitans sansha sp. nov., isolated from marine sediment.</title>
        <authorList>
            <person name="Zhao Y."/>
            <person name="Yi K."/>
        </authorList>
    </citation>
    <scope>NUCLEOTIDE SEQUENCE [LARGE SCALE GENOMIC DNA]</scope>
    <source>
        <strain evidence="1 2">ZYX-F-186</strain>
    </source>
</reference>
<name>A0ABU0ZNC5_9ACTN</name>
<evidence type="ECO:0000313" key="1">
    <source>
        <dbReference type="EMBL" id="MDQ7908151.1"/>
    </source>
</evidence>
<dbReference type="Proteomes" id="UP001230908">
    <property type="component" value="Unassembled WGS sequence"/>
</dbReference>
<protein>
    <submittedName>
        <fullName evidence="1">Uncharacterized protein</fullName>
    </submittedName>
</protein>